<dbReference type="Proteomes" id="UP000199695">
    <property type="component" value="Unassembled WGS sequence"/>
</dbReference>
<proteinExistence type="predicted"/>
<evidence type="ECO:0008006" key="3">
    <source>
        <dbReference type="Google" id="ProtNLM"/>
    </source>
</evidence>
<name>A0A1H8JEM4_9BACL</name>
<organism evidence="1 2">
    <name type="scientific">Lihuaxuella thermophila</name>
    <dbReference type="NCBI Taxonomy" id="1173111"/>
    <lineage>
        <taxon>Bacteria</taxon>
        <taxon>Bacillati</taxon>
        <taxon>Bacillota</taxon>
        <taxon>Bacilli</taxon>
        <taxon>Bacillales</taxon>
        <taxon>Thermoactinomycetaceae</taxon>
        <taxon>Lihuaxuella</taxon>
    </lineage>
</organism>
<dbReference type="STRING" id="1173111.SAMN05444955_12428"/>
<keyword evidence="2" id="KW-1185">Reference proteome</keyword>
<evidence type="ECO:0000313" key="1">
    <source>
        <dbReference type="EMBL" id="SEN79254.1"/>
    </source>
</evidence>
<evidence type="ECO:0000313" key="2">
    <source>
        <dbReference type="Proteomes" id="UP000199695"/>
    </source>
</evidence>
<protein>
    <recommendedName>
        <fullName evidence="3">WYL domain-containing protein</fullName>
    </recommendedName>
</protein>
<dbReference type="AlphaFoldDB" id="A0A1H8JEM4"/>
<dbReference type="RefSeq" id="WP_089973269.1">
    <property type="nucleotide sequence ID" value="NZ_FOCQ01000024.1"/>
</dbReference>
<sequence>MVDLILKKAFEAGRNVQIIYVDQNDEITQRWIKIFQLGEAKIGAYCYLRKGPRLFDRSNILGAG</sequence>
<accession>A0A1H8JEM4</accession>
<gene>
    <name evidence="1" type="ORF">SAMN05444955_12428</name>
</gene>
<dbReference type="OrthoDB" id="2991134at2"/>
<reference evidence="1 2" key="1">
    <citation type="submission" date="2016-10" db="EMBL/GenBank/DDBJ databases">
        <authorList>
            <person name="de Groot N.N."/>
        </authorList>
    </citation>
    <scope>NUCLEOTIDE SEQUENCE [LARGE SCALE GENOMIC DNA]</scope>
    <source>
        <strain evidence="1 2">DSM 46701</strain>
    </source>
</reference>
<dbReference type="EMBL" id="FOCQ01000024">
    <property type="protein sequence ID" value="SEN79254.1"/>
    <property type="molecule type" value="Genomic_DNA"/>
</dbReference>